<comment type="caution">
    <text evidence="1">The sequence shown here is derived from an EMBL/GenBank/DDBJ whole genome shotgun (WGS) entry which is preliminary data.</text>
</comment>
<dbReference type="EMBL" id="JBJHZY010000001">
    <property type="protein sequence ID" value="MFL0268047.1"/>
    <property type="molecule type" value="Genomic_DNA"/>
</dbReference>
<dbReference type="Pfam" id="PF13783">
    <property type="entry name" value="DUF4177"/>
    <property type="match status" value="1"/>
</dbReference>
<name>A0ABW8TR85_9CLOT</name>
<protein>
    <submittedName>
        <fullName evidence="1">DUF4177 domain-containing protein</fullName>
    </submittedName>
</protein>
<proteinExistence type="predicted"/>
<keyword evidence="2" id="KW-1185">Reference proteome</keyword>
<sequence length="63" mass="7349">MSFKYLYVESKSKGLFSDANHRELIDKYASEGWRYVNAIPSSFYANNGQPKTFDLIFEKSDDE</sequence>
<organism evidence="1 2">
    <name type="scientific">Candidatus Clostridium radicumherbarum</name>
    <dbReference type="NCBI Taxonomy" id="3381662"/>
    <lineage>
        <taxon>Bacteria</taxon>
        <taxon>Bacillati</taxon>
        <taxon>Bacillota</taxon>
        <taxon>Clostridia</taxon>
        <taxon>Eubacteriales</taxon>
        <taxon>Clostridiaceae</taxon>
        <taxon>Clostridium</taxon>
    </lineage>
</organism>
<accession>A0ABW8TR85</accession>
<dbReference type="RefSeq" id="WP_406764630.1">
    <property type="nucleotide sequence ID" value="NZ_JBJHZY010000001.1"/>
</dbReference>
<evidence type="ECO:0000313" key="2">
    <source>
        <dbReference type="Proteomes" id="UP001623661"/>
    </source>
</evidence>
<reference evidence="1 2" key="1">
    <citation type="submission" date="2024-11" db="EMBL/GenBank/DDBJ databases">
        <authorList>
            <person name="Heng Y.C."/>
            <person name="Lim A.C.H."/>
            <person name="Lee J.K.Y."/>
            <person name="Kittelmann S."/>
        </authorList>
    </citation>
    <scope>NUCLEOTIDE SEQUENCE [LARGE SCALE GENOMIC DNA]</scope>
    <source>
        <strain evidence="1 2">WILCCON 0202</strain>
    </source>
</reference>
<dbReference type="InterPro" id="IPR025234">
    <property type="entry name" value="YjzH-like"/>
</dbReference>
<evidence type="ECO:0000313" key="1">
    <source>
        <dbReference type="EMBL" id="MFL0268047.1"/>
    </source>
</evidence>
<gene>
    <name evidence="1" type="ORF">ACJDUH_08030</name>
</gene>
<dbReference type="Proteomes" id="UP001623661">
    <property type="component" value="Unassembled WGS sequence"/>
</dbReference>